<keyword evidence="1" id="KW-0472">Membrane</keyword>
<evidence type="ECO:0000256" key="1">
    <source>
        <dbReference type="SAM" id="Phobius"/>
    </source>
</evidence>
<proteinExistence type="predicted"/>
<keyword evidence="3" id="KW-1185">Reference proteome</keyword>
<accession>A0A9E7R4B0</accession>
<evidence type="ECO:0000313" key="2">
    <source>
        <dbReference type="EMBL" id="UWM54969.1"/>
    </source>
</evidence>
<dbReference type="GeneID" id="74941059"/>
<organism evidence="2 3">
    <name type="scientific">Salinirubellus salinus</name>
    <dbReference type="NCBI Taxonomy" id="1364945"/>
    <lineage>
        <taxon>Archaea</taxon>
        <taxon>Methanobacteriati</taxon>
        <taxon>Methanobacteriota</taxon>
        <taxon>Stenosarchaea group</taxon>
        <taxon>Halobacteria</taxon>
        <taxon>Halobacteriales</taxon>
        <taxon>Natronomonadaceae</taxon>
        <taxon>Salinirubellus</taxon>
    </lineage>
</organism>
<dbReference type="Proteomes" id="UP001057580">
    <property type="component" value="Chromosome"/>
</dbReference>
<dbReference type="AlphaFoldDB" id="A0A9E7R4B0"/>
<reference evidence="2" key="1">
    <citation type="submission" date="2022-09" db="EMBL/GenBank/DDBJ databases">
        <title>Diverse halophilic archaea isolated from saline environments.</title>
        <authorList>
            <person name="Cui H.-L."/>
        </authorList>
    </citation>
    <scope>NUCLEOTIDE SEQUENCE</scope>
    <source>
        <strain evidence="2">ZS-35-S2</strain>
    </source>
</reference>
<dbReference type="Pfam" id="PF25259">
    <property type="entry name" value="DUF7860"/>
    <property type="match status" value="1"/>
</dbReference>
<keyword evidence="1" id="KW-0812">Transmembrane</keyword>
<name>A0A9E7R4B0_9EURY</name>
<feature type="transmembrane region" description="Helical" evidence="1">
    <location>
        <begin position="20"/>
        <end position="42"/>
    </location>
</feature>
<sequence length="76" mass="8080">MAGRYGSLDYPKLTKRGFLLGLGLFIFGVTAEFAIGVLGLQVPAWEEVLLLDAIGLGIVVALFSVLVFGIVLPLTE</sequence>
<dbReference type="InterPro" id="IPR057182">
    <property type="entry name" value="DUF7860"/>
</dbReference>
<gene>
    <name evidence="2" type="ORF">N0B31_01515</name>
</gene>
<dbReference type="EMBL" id="CP104003">
    <property type="protein sequence ID" value="UWM54969.1"/>
    <property type="molecule type" value="Genomic_DNA"/>
</dbReference>
<protein>
    <submittedName>
        <fullName evidence="2">Uncharacterized protein</fullName>
    </submittedName>
</protein>
<feature type="transmembrane region" description="Helical" evidence="1">
    <location>
        <begin position="48"/>
        <end position="74"/>
    </location>
</feature>
<keyword evidence="1" id="KW-1133">Transmembrane helix</keyword>
<evidence type="ECO:0000313" key="3">
    <source>
        <dbReference type="Proteomes" id="UP001057580"/>
    </source>
</evidence>
<dbReference type="KEGG" id="ssai:N0B31_01515"/>
<dbReference type="RefSeq" id="WP_260594021.1">
    <property type="nucleotide sequence ID" value="NZ_CP104003.1"/>
</dbReference>